<dbReference type="STRING" id="314276.OS145_07102"/>
<organism evidence="1 2">
    <name type="scientific">Idiomarina baltica</name>
    <dbReference type="NCBI Taxonomy" id="190892"/>
    <lineage>
        <taxon>Bacteria</taxon>
        <taxon>Pseudomonadati</taxon>
        <taxon>Pseudomonadota</taxon>
        <taxon>Gammaproteobacteria</taxon>
        <taxon>Alteromonadales</taxon>
        <taxon>Idiomarinaceae</taxon>
        <taxon>Idiomarina</taxon>
    </lineage>
</organism>
<comment type="caution">
    <text evidence="1">The sequence shown here is derived from an EMBL/GenBank/DDBJ whole genome shotgun (WGS) entry which is preliminary data.</text>
</comment>
<reference evidence="1 2" key="1">
    <citation type="journal article" date="2018" name="Nat. Biotechnol.">
        <title>A standardized bacterial taxonomy based on genome phylogeny substantially revises the tree of life.</title>
        <authorList>
            <person name="Parks D.H."/>
            <person name="Chuvochina M."/>
            <person name="Waite D.W."/>
            <person name="Rinke C."/>
            <person name="Skarshewski A."/>
            <person name="Chaumeil P.A."/>
            <person name="Hugenholtz P."/>
        </authorList>
    </citation>
    <scope>NUCLEOTIDE SEQUENCE [LARGE SCALE GENOMIC DNA]</scope>
    <source>
        <strain evidence="1">UBA9360</strain>
    </source>
</reference>
<evidence type="ECO:0008006" key="3">
    <source>
        <dbReference type="Google" id="ProtNLM"/>
    </source>
</evidence>
<protein>
    <recommendedName>
        <fullName evidence="3">DUF3828 domain-containing protein</fullName>
    </recommendedName>
</protein>
<gene>
    <name evidence="1" type="ORF">DCR58_00860</name>
</gene>
<sequence>MGHKTSQENQSKMHAALSFYYAIYREGDINKAKSFTTDRLAKLLTHYGSASAIQRYVLNRYFDSVEIEIDPTSFTQYLNRENEQRVTLVFQGTYNGEQVKDRRDIVLVREKEGWLVDQILDPRYRP</sequence>
<evidence type="ECO:0000313" key="2">
    <source>
        <dbReference type="Proteomes" id="UP000262878"/>
    </source>
</evidence>
<evidence type="ECO:0000313" key="1">
    <source>
        <dbReference type="EMBL" id="HAR55312.1"/>
    </source>
</evidence>
<name>A0A348WLA0_9GAMM</name>
<proteinExistence type="predicted"/>
<dbReference type="Proteomes" id="UP000262878">
    <property type="component" value="Unassembled WGS sequence"/>
</dbReference>
<dbReference type="AlphaFoldDB" id="A0A348WLA0"/>
<dbReference type="EMBL" id="DMUP01000019">
    <property type="protein sequence ID" value="HAR55312.1"/>
    <property type="molecule type" value="Genomic_DNA"/>
</dbReference>
<accession>A0A348WLA0</accession>